<dbReference type="HOGENOM" id="CLU_541946_0_0_1"/>
<dbReference type="AlphaFoldDB" id="A0A0D1ZK09"/>
<proteinExistence type="predicted"/>
<dbReference type="GeneID" id="27347203"/>
<sequence>MPETLFTDIGELDFMFPERQIELDESMQWIESSAQMLPDILTPFPTGGYNSPPSDLDQRSLDMTAVVSTAVGQKSHVEPSNVATIEADGSPGFCQESERAVSDFIQLLYVVFPVIDRDSVYRQLAAGDGEADPQFRALLLAIRMMNQARQWRMTAAKDAETPLVELIRQVEVERTRTDFAESPSLDTVVTSLFLFCGYSVLDRHNRSFLYLEEAINILEMISISETNLVPIRNPRYARIQMVLFNTESATYSIYGRSRRRSRRAFDPLQIYSLLQTSIDGDELEQRAYALLRRLTRIHFMSLPGSSRYLLAQLGLQLARDEFGMTSQDWACLLQGASDTSHDEQLLAGWRKQTADVLISYQWRWLEFMARHVCPDGRQTAPSAFSDSEPDFLRSFYDGALTVLSCTSALKNGELRSIGLGKLVDMTLIVHRLVGSQHLERGLDKYRHVLVGLISTITTWDFEKEFSLVLADCINEVTGLSAPRQSPWRFASAEVDTEGIGRSNLGVNGLQPTDLEGFHFSRRMDG</sequence>
<accession>A0A0D1ZK09</accession>
<evidence type="ECO:0000313" key="3">
    <source>
        <dbReference type="Proteomes" id="UP000054466"/>
    </source>
</evidence>
<dbReference type="Proteomes" id="UP000054466">
    <property type="component" value="Unassembled WGS sequence"/>
</dbReference>
<dbReference type="VEuPathDB" id="FungiDB:PV07_08009"/>
<evidence type="ECO:0008006" key="4">
    <source>
        <dbReference type="Google" id="ProtNLM"/>
    </source>
</evidence>
<dbReference type="InterPro" id="IPR050797">
    <property type="entry name" value="Carb_Metab_Trans_Reg"/>
</dbReference>
<keyword evidence="3" id="KW-1185">Reference proteome</keyword>
<keyword evidence="1" id="KW-0539">Nucleus</keyword>
<dbReference type="PANTHER" id="PTHR31668:SF30">
    <property type="entry name" value="ZN(II)2CYS6 TRANSCRIPTION FACTOR (EUROFUNG)"/>
    <property type="match status" value="1"/>
</dbReference>
<dbReference type="EMBL" id="KN847043">
    <property type="protein sequence ID" value="KIW28336.1"/>
    <property type="molecule type" value="Genomic_DNA"/>
</dbReference>
<evidence type="ECO:0000256" key="1">
    <source>
        <dbReference type="ARBA" id="ARBA00023242"/>
    </source>
</evidence>
<protein>
    <recommendedName>
        <fullName evidence="4">Transcription factor domain-containing protein</fullName>
    </recommendedName>
</protein>
<dbReference type="STRING" id="569365.A0A0D1ZK09"/>
<gene>
    <name evidence="2" type="ORF">PV07_08009</name>
</gene>
<dbReference type="RefSeq" id="XP_016248552.1">
    <property type="nucleotide sequence ID" value="XM_016395133.1"/>
</dbReference>
<reference evidence="2 3" key="1">
    <citation type="submission" date="2015-01" db="EMBL/GenBank/DDBJ databases">
        <title>The Genome Sequence of Cladophialophora immunda CBS83496.</title>
        <authorList>
            <consortium name="The Broad Institute Genomics Platform"/>
            <person name="Cuomo C."/>
            <person name="de Hoog S."/>
            <person name="Gorbushina A."/>
            <person name="Stielow B."/>
            <person name="Teixiera M."/>
            <person name="Abouelleil A."/>
            <person name="Chapman S.B."/>
            <person name="Priest M."/>
            <person name="Young S.K."/>
            <person name="Wortman J."/>
            <person name="Nusbaum C."/>
            <person name="Birren B."/>
        </authorList>
    </citation>
    <scope>NUCLEOTIDE SEQUENCE [LARGE SCALE GENOMIC DNA]</scope>
    <source>
        <strain evidence="2 3">CBS 83496</strain>
    </source>
</reference>
<organism evidence="2 3">
    <name type="scientific">Cladophialophora immunda</name>
    <dbReference type="NCBI Taxonomy" id="569365"/>
    <lineage>
        <taxon>Eukaryota</taxon>
        <taxon>Fungi</taxon>
        <taxon>Dikarya</taxon>
        <taxon>Ascomycota</taxon>
        <taxon>Pezizomycotina</taxon>
        <taxon>Eurotiomycetes</taxon>
        <taxon>Chaetothyriomycetidae</taxon>
        <taxon>Chaetothyriales</taxon>
        <taxon>Herpotrichiellaceae</taxon>
        <taxon>Cladophialophora</taxon>
    </lineage>
</organism>
<evidence type="ECO:0000313" key="2">
    <source>
        <dbReference type="EMBL" id="KIW28336.1"/>
    </source>
</evidence>
<dbReference type="PANTHER" id="PTHR31668">
    <property type="entry name" value="GLUCOSE TRANSPORT TRANSCRIPTION REGULATOR RGT1-RELATED-RELATED"/>
    <property type="match status" value="1"/>
</dbReference>
<dbReference type="OrthoDB" id="4132249at2759"/>
<name>A0A0D1ZK09_9EURO</name>